<reference evidence="1 2" key="1">
    <citation type="journal article" date="2012" name="Genome Biol.">
        <title>Sequencing three crocodilian genomes to illuminate the evolution of archosaurs and amniotes.</title>
        <authorList>
            <person name="St John J.A."/>
            <person name="Braun E.L."/>
            <person name="Isberg S.R."/>
            <person name="Miles L.G."/>
            <person name="Chong A.Y."/>
            <person name="Gongora J."/>
            <person name="Dalzell P."/>
            <person name="Moran C."/>
            <person name="Bed'hom B."/>
            <person name="Abzhanov A."/>
            <person name="Burgess S.C."/>
            <person name="Cooksey A.M."/>
            <person name="Castoe T.A."/>
            <person name="Crawford N.G."/>
            <person name="Densmore L.D."/>
            <person name="Drew J.C."/>
            <person name="Edwards S.V."/>
            <person name="Faircloth B.C."/>
            <person name="Fujita M.K."/>
            <person name="Greenwold M.J."/>
            <person name="Hoffmann F.G."/>
            <person name="Howard J.M."/>
            <person name="Iguchi T."/>
            <person name="Janes D.E."/>
            <person name="Khan S.Y."/>
            <person name="Kohno S."/>
            <person name="de Koning A.J."/>
            <person name="Lance S.L."/>
            <person name="McCarthy F.M."/>
            <person name="McCormack J.E."/>
            <person name="Merchant M.E."/>
            <person name="Peterson D.G."/>
            <person name="Pollock D.D."/>
            <person name="Pourmand N."/>
            <person name="Raney B.J."/>
            <person name="Roessler K.A."/>
            <person name="Sanford J.R."/>
            <person name="Sawyer R.H."/>
            <person name="Schmidt C.J."/>
            <person name="Triplett E.W."/>
            <person name="Tuberville T.D."/>
            <person name="Venegas-Anaya M."/>
            <person name="Howard J.T."/>
            <person name="Jarvis E.D."/>
            <person name="Guillette L.J.Jr."/>
            <person name="Glenn T.C."/>
            <person name="Green R.E."/>
            <person name="Ray D.A."/>
        </authorList>
    </citation>
    <scope>NUCLEOTIDE SEQUENCE [LARGE SCALE GENOMIC DNA]</scope>
    <source>
        <strain evidence="1">KSC_2009_1</strain>
    </source>
</reference>
<name>A0A151PIB9_ALLMI</name>
<dbReference type="AlphaFoldDB" id="A0A151PIB9"/>
<comment type="caution">
    <text evidence="1">The sequence shown here is derived from an EMBL/GenBank/DDBJ whole genome shotgun (WGS) entry which is preliminary data.</text>
</comment>
<evidence type="ECO:0000313" key="2">
    <source>
        <dbReference type="Proteomes" id="UP000050525"/>
    </source>
</evidence>
<evidence type="ECO:0000313" key="1">
    <source>
        <dbReference type="EMBL" id="KYO48778.1"/>
    </source>
</evidence>
<protein>
    <submittedName>
        <fullName evidence="1">Uncharacterized protein</fullName>
    </submittedName>
</protein>
<proteinExistence type="predicted"/>
<organism evidence="1 2">
    <name type="scientific">Alligator mississippiensis</name>
    <name type="common">American alligator</name>
    <dbReference type="NCBI Taxonomy" id="8496"/>
    <lineage>
        <taxon>Eukaryota</taxon>
        <taxon>Metazoa</taxon>
        <taxon>Chordata</taxon>
        <taxon>Craniata</taxon>
        <taxon>Vertebrata</taxon>
        <taxon>Euteleostomi</taxon>
        <taxon>Archelosauria</taxon>
        <taxon>Archosauria</taxon>
        <taxon>Crocodylia</taxon>
        <taxon>Alligatoridae</taxon>
        <taxon>Alligatorinae</taxon>
        <taxon>Alligator</taxon>
    </lineage>
</organism>
<keyword evidence="2" id="KW-1185">Reference proteome</keyword>
<dbReference type="Proteomes" id="UP000050525">
    <property type="component" value="Unassembled WGS sequence"/>
</dbReference>
<gene>
    <name evidence="1" type="ORF">Y1Q_0004143</name>
</gene>
<accession>A0A151PIB9</accession>
<sequence>MFLQGLDLTSHSDWCHLKIWSVLELRPTEMEGLHYPHPLPYTRFPEQFSTTSRFRLTNEDVANASSPDLCRACSCENIDMTNNHVLSCSWCLLFWQGLLPLEGFPAVVPQISVFLFLQDSSRGNWDSCA</sequence>
<dbReference type="EMBL" id="AKHW03000179">
    <property type="protein sequence ID" value="KYO48778.1"/>
    <property type="molecule type" value="Genomic_DNA"/>
</dbReference>